<dbReference type="SUPFAM" id="SSF52047">
    <property type="entry name" value="RNI-like"/>
    <property type="match status" value="1"/>
</dbReference>
<dbReference type="Gene3D" id="3.80.10.10">
    <property type="entry name" value="Ribonuclease Inhibitor"/>
    <property type="match status" value="1"/>
</dbReference>
<dbReference type="EMBL" id="JAMZMK010007447">
    <property type="protein sequence ID" value="KAI7744758.1"/>
    <property type="molecule type" value="Genomic_DNA"/>
</dbReference>
<protein>
    <submittedName>
        <fullName evidence="1">Uncharacterized protein</fullName>
    </submittedName>
</protein>
<reference evidence="1" key="1">
    <citation type="submission" date="2022-06" db="EMBL/GenBank/DDBJ databases">
        <title>Uncovering the hologenomic basis of an extraordinary plant invasion.</title>
        <authorList>
            <person name="Bieker V.C."/>
            <person name="Martin M.D."/>
            <person name="Gilbert T."/>
            <person name="Hodgins K."/>
            <person name="Battlay P."/>
            <person name="Petersen B."/>
            <person name="Wilson J."/>
        </authorList>
    </citation>
    <scope>NUCLEOTIDE SEQUENCE</scope>
    <source>
        <strain evidence="1">AA19_3_7</strain>
        <tissue evidence="1">Leaf</tissue>
    </source>
</reference>
<proteinExistence type="predicted"/>
<name>A0AAD5CMP7_AMBAR</name>
<organism evidence="1 2">
    <name type="scientific">Ambrosia artemisiifolia</name>
    <name type="common">Common ragweed</name>
    <dbReference type="NCBI Taxonomy" id="4212"/>
    <lineage>
        <taxon>Eukaryota</taxon>
        <taxon>Viridiplantae</taxon>
        <taxon>Streptophyta</taxon>
        <taxon>Embryophyta</taxon>
        <taxon>Tracheophyta</taxon>
        <taxon>Spermatophyta</taxon>
        <taxon>Magnoliopsida</taxon>
        <taxon>eudicotyledons</taxon>
        <taxon>Gunneridae</taxon>
        <taxon>Pentapetalae</taxon>
        <taxon>asterids</taxon>
        <taxon>campanulids</taxon>
        <taxon>Asterales</taxon>
        <taxon>Asteraceae</taxon>
        <taxon>Asteroideae</taxon>
        <taxon>Heliantheae alliance</taxon>
        <taxon>Heliantheae</taxon>
        <taxon>Ambrosia</taxon>
    </lineage>
</organism>
<accession>A0AAD5CMP7</accession>
<feature type="non-terminal residue" evidence="1">
    <location>
        <position position="1"/>
    </location>
</feature>
<dbReference type="PANTHER" id="PTHR47186">
    <property type="entry name" value="LEUCINE-RICH REPEAT-CONTAINING PROTEIN 57"/>
    <property type="match status" value="1"/>
</dbReference>
<sequence>MRGCKSCTSLPPLGQLPSLKELFIEDLHVLKVVGLELLGTSREFPSLEILSFKNMPCWEKWSMNSGVVFPCLQYLHIKDCPNLVEVMLEAIPSLNVLKVNECDIGVLRRLVEMASAVTELDISFISGLNDVAWRGLIEYLGAVEDLNITYCNDIRYLWESEAVAMKKAVIGPTSTTSPALKLIKSLNYSQLDVVGEDVLSGDTLAAHLMEMKVAVSYEESWQKGLSVEESSSTIIALDNLRN</sequence>
<dbReference type="Proteomes" id="UP001206925">
    <property type="component" value="Unassembled WGS sequence"/>
</dbReference>
<dbReference type="AlphaFoldDB" id="A0AAD5CMP7"/>
<evidence type="ECO:0000313" key="2">
    <source>
        <dbReference type="Proteomes" id="UP001206925"/>
    </source>
</evidence>
<dbReference type="PANTHER" id="PTHR47186:SF33">
    <property type="entry name" value="NB-ARC DOMAIN-CONTAINING PROTEIN"/>
    <property type="match status" value="1"/>
</dbReference>
<keyword evidence="2" id="KW-1185">Reference proteome</keyword>
<dbReference type="InterPro" id="IPR032675">
    <property type="entry name" value="LRR_dom_sf"/>
</dbReference>
<evidence type="ECO:0000313" key="1">
    <source>
        <dbReference type="EMBL" id="KAI7744758.1"/>
    </source>
</evidence>
<gene>
    <name evidence="1" type="ORF">M8C21_016893</name>
</gene>
<comment type="caution">
    <text evidence="1">The sequence shown here is derived from an EMBL/GenBank/DDBJ whole genome shotgun (WGS) entry which is preliminary data.</text>
</comment>